<reference evidence="4 5" key="1">
    <citation type="submission" date="2020-08" db="EMBL/GenBank/DDBJ databases">
        <title>Genomic Encyclopedia of Type Strains, Phase IV (KMG-IV): sequencing the most valuable type-strain genomes for metagenomic binning, comparative biology and taxonomic classification.</title>
        <authorList>
            <person name="Goeker M."/>
        </authorList>
    </citation>
    <scope>NUCLEOTIDE SEQUENCE [LARGE SCALE GENOMIC DNA]</scope>
    <source>
        <strain evidence="4 5">DSM 28760</strain>
    </source>
</reference>
<feature type="transmembrane region" description="Helical" evidence="3">
    <location>
        <begin position="157"/>
        <end position="180"/>
    </location>
</feature>
<evidence type="ECO:0000256" key="1">
    <source>
        <dbReference type="ARBA" id="ARBA00010692"/>
    </source>
</evidence>
<protein>
    <recommendedName>
        <fullName evidence="2">Biotin transporter</fullName>
    </recommendedName>
</protein>
<evidence type="ECO:0000313" key="5">
    <source>
        <dbReference type="Proteomes" id="UP000537592"/>
    </source>
</evidence>
<dbReference type="PIRSF" id="PIRSF016661">
    <property type="entry name" value="BioY"/>
    <property type="match status" value="1"/>
</dbReference>
<keyword evidence="2" id="KW-1003">Cell membrane</keyword>
<keyword evidence="3" id="KW-0812">Transmembrane</keyword>
<dbReference type="EMBL" id="JACICC010000002">
    <property type="protein sequence ID" value="MBB3809170.1"/>
    <property type="molecule type" value="Genomic_DNA"/>
</dbReference>
<accession>A0A7W5Z300</accession>
<comment type="caution">
    <text evidence="4">The sequence shown here is derived from an EMBL/GenBank/DDBJ whole genome shotgun (WGS) entry which is preliminary data.</text>
</comment>
<proteinExistence type="inferred from homology"/>
<keyword evidence="2" id="KW-0813">Transport</keyword>
<sequence>MSHFLTLSSASRRPALRTLAFAVAGAALIALSARIQVPFWPVPMTLHTLAVMALAVGAGPRIATAAFVAYLAAGAVGLPVFSGSPERGIGLAYMVGPTGGYLAGYLAASWITGTLAQGGGTGWGRTLRQVAAMLAGLAVIYAAGLAWLAVYVPADNLIALGFAPFIAGDLVKIAVVAIGAHGVQAYLASSAAKQAGRGE</sequence>
<keyword evidence="2 3" id="KW-0472">Membrane</keyword>
<comment type="subcellular location">
    <subcellularLocation>
        <location evidence="2">Cell membrane</location>
        <topology evidence="2">Multi-pass membrane protein</topology>
    </subcellularLocation>
</comment>
<dbReference type="GO" id="GO:0005886">
    <property type="term" value="C:plasma membrane"/>
    <property type="evidence" value="ECO:0007669"/>
    <property type="project" value="UniProtKB-SubCell"/>
</dbReference>
<evidence type="ECO:0000256" key="2">
    <source>
        <dbReference type="PIRNR" id="PIRNR016661"/>
    </source>
</evidence>
<keyword evidence="5" id="KW-1185">Reference proteome</keyword>
<dbReference type="PANTHER" id="PTHR34295:SF1">
    <property type="entry name" value="BIOTIN TRANSPORTER BIOY"/>
    <property type="match status" value="1"/>
</dbReference>
<dbReference type="GO" id="GO:0015225">
    <property type="term" value="F:biotin transmembrane transporter activity"/>
    <property type="evidence" value="ECO:0007669"/>
    <property type="project" value="UniProtKB-UniRule"/>
</dbReference>
<dbReference type="RefSeq" id="WP_183751158.1">
    <property type="nucleotide sequence ID" value="NZ_JACICC010000002.1"/>
</dbReference>
<comment type="similarity">
    <text evidence="1 2">Belongs to the BioY family.</text>
</comment>
<dbReference type="Pfam" id="PF02632">
    <property type="entry name" value="BioY"/>
    <property type="match status" value="1"/>
</dbReference>
<name>A0A7W5Z300_9HYPH</name>
<dbReference type="InterPro" id="IPR003784">
    <property type="entry name" value="BioY"/>
</dbReference>
<feature type="transmembrane region" description="Helical" evidence="3">
    <location>
        <begin position="131"/>
        <end position="150"/>
    </location>
</feature>
<evidence type="ECO:0000313" key="4">
    <source>
        <dbReference type="EMBL" id="MBB3809170.1"/>
    </source>
</evidence>
<dbReference type="PANTHER" id="PTHR34295">
    <property type="entry name" value="BIOTIN TRANSPORTER BIOY"/>
    <property type="match status" value="1"/>
</dbReference>
<feature type="transmembrane region" description="Helical" evidence="3">
    <location>
        <begin position="58"/>
        <end position="78"/>
    </location>
</feature>
<dbReference type="AlphaFoldDB" id="A0A7W5Z300"/>
<dbReference type="Proteomes" id="UP000537592">
    <property type="component" value="Unassembled WGS sequence"/>
</dbReference>
<organism evidence="4 5">
    <name type="scientific">Pseudochelatococcus contaminans</name>
    <dbReference type="NCBI Taxonomy" id="1538103"/>
    <lineage>
        <taxon>Bacteria</taxon>
        <taxon>Pseudomonadati</taxon>
        <taxon>Pseudomonadota</taxon>
        <taxon>Alphaproteobacteria</taxon>
        <taxon>Hyphomicrobiales</taxon>
        <taxon>Chelatococcaceae</taxon>
        <taxon>Pseudochelatococcus</taxon>
    </lineage>
</organism>
<evidence type="ECO:0000256" key="3">
    <source>
        <dbReference type="SAM" id="Phobius"/>
    </source>
</evidence>
<feature type="transmembrane region" description="Helical" evidence="3">
    <location>
        <begin position="90"/>
        <end position="111"/>
    </location>
</feature>
<dbReference type="Gene3D" id="1.10.1760.20">
    <property type="match status" value="1"/>
</dbReference>
<gene>
    <name evidence="4" type="ORF">FHS81_001240</name>
</gene>
<keyword evidence="3" id="KW-1133">Transmembrane helix</keyword>